<evidence type="ECO:0000256" key="1">
    <source>
        <dbReference type="ARBA" id="ARBA00023277"/>
    </source>
</evidence>
<evidence type="ECO:0000313" key="4">
    <source>
        <dbReference type="Proteomes" id="UP000294194"/>
    </source>
</evidence>
<dbReference type="GO" id="GO:0016853">
    <property type="term" value="F:isomerase activity"/>
    <property type="evidence" value="ECO:0007669"/>
    <property type="project" value="UniProtKB-KW"/>
</dbReference>
<name>A0A4Q9GY37_9MICO</name>
<protein>
    <submittedName>
        <fullName evidence="3">Sugar phosphate isomerase/epimerase</fullName>
    </submittedName>
</protein>
<gene>
    <name evidence="3" type="ORF">EYE40_12645</name>
</gene>
<keyword evidence="4" id="KW-1185">Reference proteome</keyword>
<proteinExistence type="predicted"/>
<dbReference type="Gene3D" id="3.20.20.150">
    <property type="entry name" value="Divalent-metal-dependent TIM barrel enzymes"/>
    <property type="match status" value="1"/>
</dbReference>
<dbReference type="RefSeq" id="WP_130982274.1">
    <property type="nucleotide sequence ID" value="NZ_SISG01000001.1"/>
</dbReference>
<sequence>MTTPTISVQLWTVKDKLAEDLDGTLARIAELGFTTVEAFDFVARADEFAAAFARHGLSARSGHTSLASDALNPFDPTAPAPPDLDAVFAAAAKLGMTTVIDPFVAPDRWTTVEAITDTANRLNEAAVAAAAHGITVGYHNHNQEFQNTIDGRFAFEVFVELLDPAVVIELDLYWAAAGGADVPALVAALGERLVAVHVKDGTLDPAPGLETKPTDQVPAGTGVVPLAASLDAAQHLELAIVEFDAYSGDIFEGVATSYAFLSERGLS</sequence>
<dbReference type="EMBL" id="SISG01000001">
    <property type="protein sequence ID" value="TBN58167.1"/>
    <property type="molecule type" value="Genomic_DNA"/>
</dbReference>
<keyword evidence="3" id="KW-0413">Isomerase</keyword>
<organism evidence="3 4">
    <name type="scientific">Glaciihabitans arcticus</name>
    <dbReference type="NCBI Taxonomy" id="2668039"/>
    <lineage>
        <taxon>Bacteria</taxon>
        <taxon>Bacillati</taxon>
        <taxon>Actinomycetota</taxon>
        <taxon>Actinomycetes</taxon>
        <taxon>Micrococcales</taxon>
        <taxon>Microbacteriaceae</taxon>
        <taxon>Glaciihabitans</taxon>
    </lineage>
</organism>
<evidence type="ECO:0000259" key="2">
    <source>
        <dbReference type="Pfam" id="PF01261"/>
    </source>
</evidence>
<dbReference type="Pfam" id="PF01261">
    <property type="entry name" value="AP_endonuc_2"/>
    <property type="match status" value="1"/>
</dbReference>
<dbReference type="AlphaFoldDB" id="A0A4Q9GY37"/>
<feature type="domain" description="Xylose isomerase-like TIM barrel" evidence="2">
    <location>
        <begin position="25"/>
        <end position="236"/>
    </location>
</feature>
<dbReference type="InterPro" id="IPR050312">
    <property type="entry name" value="IolE/XylAMocC-like"/>
</dbReference>
<keyword evidence="1" id="KW-0119">Carbohydrate metabolism</keyword>
<dbReference type="SUPFAM" id="SSF51658">
    <property type="entry name" value="Xylose isomerase-like"/>
    <property type="match status" value="1"/>
</dbReference>
<dbReference type="InterPro" id="IPR013022">
    <property type="entry name" value="Xyl_isomerase-like_TIM-brl"/>
</dbReference>
<dbReference type="Proteomes" id="UP000294194">
    <property type="component" value="Unassembled WGS sequence"/>
</dbReference>
<dbReference type="PANTHER" id="PTHR12110:SF41">
    <property type="entry name" value="INOSOSE DEHYDRATASE"/>
    <property type="match status" value="1"/>
</dbReference>
<reference evidence="4" key="1">
    <citation type="submission" date="2019-02" db="EMBL/GenBank/DDBJ databases">
        <title>Glaciihabitans arcticus sp. nov., a psychrotolerant bacterium isolated from polar soil.</title>
        <authorList>
            <person name="Dahal R.H."/>
        </authorList>
    </citation>
    <scope>NUCLEOTIDE SEQUENCE [LARGE SCALE GENOMIC DNA]</scope>
    <source>
        <strain evidence="4">RP-3-7</strain>
    </source>
</reference>
<evidence type="ECO:0000313" key="3">
    <source>
        <dbReference type="EMBL" id="TBN58167.1"/>
    </source>
</evidence>
<dbReference type="InterPro" id="IPR036237">
    <property type="entry name" value="Xyl_isomerase-like_sf"/>
</dbReference>
<dbReference type="PANTHER" id="PTHR12110">
    <property type="entry name" value="HYDROXYPYRUVATE ISOMERASE"/>
    <property type="match status" value="1"/>
</dbReference>
<accession>A0A4Q9GY37</accession>
<comment type="caution">
    <text evidence="3">The sequence shown here is derived from an EMBL/GenBank/DDBJ whole genome shotgun (WGS) entry which is preliminary data.</text>
</comment>